<organism evidence="1">
    <name type="scientific">Siphoviridae sp. ctmxA102</name>
    <dbReference type="NCBI Taxonomy" id="2825657"/>
    <lineage>
        <taxon>Viruses</taxon>
        <taxon>Duplodnaviria</taxon>
        <taxon>Heunggongvirae</taxon>
        <taxon>Uroviricota</taxon>
        <taxon>Caudoviricetes</taxon>
    </lineage>
</organism>
<sequence length="83" mass="9789">MEQNIMNDYRISDERIDHLKKLLIENPIDHKYDEECELFDGDTPPMQLATRMAFNLLKELNQLPKGIAWIENELKKEREGGDS</sequence>
<dbReference type="EMBL" id="BK015943">
    <property type="protein sequence ID" value="DAF86381.1"/>
    <property type="molecule type" value="Genomic_DNA"/>
</dbReference>
<proteinExistence type="predicted"/>
<accession>A0A8S5TVY6</accession>
<name>A0A8S5TVY6_9CAUD</name>
<protein>
    <submittedName>
        <fullName evidence="1">Uncharacterized protein</fullName>
    </submittedName>
</protein>
<evidence type="ECO:0000313" key="1">
    <source>
        <dbReference type="EMBL" id="DAF86381.1"/>
    </source>
</evidence>
<reference evidence="1" key="1">
    <citation type="journal article" date="2021" name="Proc. Natl. Acad. Sci. U.S.A.">
        <title>A Catalog of Tens of Thousands of Viruses from Human Metagenomes Reveals Hidden Associations with Chronic Diseases.</title>
        <authorList>
            <person name="Tisza M.J."/>
            <person name="Buck C.B."/>
        </authorList>
    </citation>
    <scope>NUCLEOTIDE SEQUENCE</scope>
    <source>
        <strain evidence="1">CtmxA102</strain>
    </source>
</reference>